<dbReference type="SUPFAM" id="SSF50800">
    <property type="entry name" value="PK beta-barrel domain-like"/>
    <property type="match status" value="1"/>
</dbReference>
<name>A0A379M5I7_9NOCA</name>
<dbReference type="Pfam" id="PF03473">
    <property type="entry name" value="MOSC"/>
    <property type="match status" value="1"/>
</dbReference>
<dbReference type="GO" id="GO:0030170">
    <property type="term" value="F:pyridoxal phosphate binding"/>
    <property type="evidence" value="ECO:0007669"/>
    <property type="project" value="InterPro"/>
</dbReference>
<dbReference type="AlphaFoldDB" id="A0A379M5I7"/>
<dbReference type="PANTHER" id="PTHR30212:SF2">
    <property type="entry name" value="PROTEIN YIIM"/>
    <property type="match status" value="1"/>
</dbReference>
<dbReference type="GO" id="GO:0030151">
    <property type="term" value="F:molybdenum ion binding"/>
    <property type="evidence" value="ECO:0007669"/>
    <property type="project" value="InterPro"/>
</dbReference>
<dbReference type="OrthoDB" id="9786134at2"/>
<dbReference type="GO" id="GO:0003824">
    <property type="term" value="F:catalytic activity"/>
    <property type="evidence" value="ECO:0007669"/>
    <property type="project" value="InterPro"/>
</dbReference>
<dbReference type="InterPro" id="IPR011037">
    <property type="entry name" value="Pyrv_Knase-like_insert_dom_sf"/>
</dbReference>
<dbReference type="InterPro" id="IPR052353">
    <property type="entry name" value="Benzoxazolinone_Detox_Enz"/>
</dbReference>
<evidence type="ECO:0000259" key="2">
    <source>
        <dbReference type="PROSITE" id="PS51340"/>
    </source>
</evidence>
<dbReference type="PANTHER" id="PTHR30212">
    <property type="entry name" value="PROTEIN YIIM"/>
    <property type="match status" value="1"/>
</dbReference>
<organism evidence="3 4">
    <name type="scientific">Rhodococcus gordoniae</name>
    <dbReference type="NCBI Taxonomy" id="223392"/>
    <lineage>
        <taxon>Bacteria</taxon>
        <taxon>Bacillati</taxon>
        <taxon>Actinomycetota</taxon>
        <taxon>Actinomycetes</taxon>
        <taxon>Mycobacteriales</taxon>
        <taxon>Nocardiaceae</taxon>
        <taxon>Rhodococcus</taxon>
    </lineage>
</organism>
<evidence type="ECO:0000256" key="1">
    <source>
        <dbReference type="SAM" id="MobiDB-lite"/>
    </source>
</evidence>
<accession>A0A379M5I7</accession>
<dbReference type="Gene3D" id="2.40.33.20">
    <property type="entry name" value="PK beta-barrel domain-like"/>
    <property type="match status" value="1"/>
</dbReference>
<dbReference type="PROSITE" id="PS51340">
    <property type="entry name" value="MOSC"/>
    <property type="match status" value="1"/>
</dbReference>
<evidence type="ECO:0000313" key="4">
    <source>
        <dbReference type="Proteomes" id="UP000254569"/>
    </source>
</evidence>
<reference evidence="3 4" key="1">
    <citation type="submission" date="2018-06" db="EMBL/GenBank/DDBJ databases">
        <authorList>
            <consortium name="Pathogen Informatics"/>
            <person name="Doyle S."/>
        </authorList>
    </citation>
    <scope>NUCLEOTIDE SEQUENCE [LARGE SCALE GENOMIC DNA]</scope>
    <source>
        <strain evidence="3 4">NCTC13296</strain>
    </source>
</reference>
<dbReference type="Proteomes" id="UP000254569">
    <property type="component" value="Unassembled WGS sequence"/>
</dbReference>
<gene>
    <name evidence="3" type="primary">yiiM</name>
    <name evidence="3" type="ORF">NCTC13296_03572</name>
</gene>
<feature type="region of interest" description="Disordered" evidence="1">
    <location>
        <begin position="218"/>
        <end position="237"/>
    </location>
</feature>
<proteinExistence type="predicted"/>
<dbReference type="EMBL" id="UGVI01000001">
    <property type="protein sequence ID" value="SUE16685.1"/>
    <property type="molecule type" value="Genomic_DNA"/>
</dbReference>
<dbReference type="InterPro" id="IPR005302">
    <property type="entry name" value="MoCF_Sase_C"/>
</dbReference>
<feature type="domain" description="MOSC" evidence="2">
    <location>
        <begin position="41"/>
        <end position="177"/>
    </location>
</feature>
<evidence type="ECO:0000313" key="3">
    <source>
        <dbReference type="EMBL" id="SUE16685.1"/>
    </source>
</evidence>
<keyword evidence="4" id="KW-1185">Reference proteome</keyword>
<sequence>MTADTAGMRPATSGTVAAACIVHTLHETGLRRNPVTAIDKRPVDGPVHVGELGLAGDRQCDTANHGGRFKAVYAFSQAESRRWGTELDRELPIGWFGENLHVAGFSPTDAVIGERWRVGGGGLLLEVTGPRTPCRTFAIRSHEGDWATRFTARGDCGAYLKVIVEGPVGAGDRIVVEHVPSHGATVRDLFTGRGHERVAAMLEQQSGLAPSVVAKARRLAGRPQKGSVGRSRKGEAR</sequence>
<protein>
    <submittedName>
        <fullName evidence="3">Oxidoreductase</fullName>
    </submittedName>
</protein>